<keyword evidence="6 8" id="KW-0067">ATP-binding</keyword>
<dbReference type="Proteomes" id="UP000230903">
    <property type="component" value="Unassembled WGS sequence"/>
</dbReference>
<keyword evidence="3 8" id="KW-0545">Nucleotide biosynthesis</keyword>
<dbReference type="CDD" id="cd01672">
    <property type="entry name" value="TMPK"/>
    <property type="match status" value="1"/>
</dbReference>
<evidence type="ECO:0000313" key="10">
    <source>
        <dbReference type="EMBL" id="PIR87559.1"/>
    </source>
</evidence>
<dbReference type="PANTHER" id="PTHR10344">
    <property type="entry name" value="THYMIDYLATE KINASE"/>
    <property type="match status" value="1"/>
</dbReference>
<dbReference type="Pfam" id="PF02223">
    <property type="entry name" value="Thymidylate_kin"/>
    <property type="match status" value="1"/>
</dbReference>
<evidence type="ECO:0000259" key="9">
    <source>
        <dbReference type="Pfam" id="PF02223"/>
    </source>
</evidence>
<accession>A0A2H0UMA8</accession>
<dbReference type="InterPro" id="IPR027417">
    <property type="entry name" value="P-loop_NTPase"/>
</dbReference>
<name>A0A2H0UMA8_9BACT</name>
<evidence type="ECO:0000256" key="3">
    <source>
        <dbReference type="ARBA" id="ARBA00022727"/>
    </source>
</evidence>
<evidence type="ECO:0000256" key="1">
    <source>
        <dbReference type="ARBA" id="ARBA00009776"/>
    </source>
</evidence>
<keyword evidence="2 8" id="KW-0808">Transferase</keyword>
<dbReference type="AlphaFoldDB" id="A0A2H0UMA8"/>
<dbReference type="GO" id="GO:0005524">
    <property type="term" value="F:ATP binding"/>
    <property type="evidence" value="ECO:0007669"/>
    <property type="project" value="UniProtKB-UniRule"/>
</dbReference>
<protein>
    <recommendedName>
        <fullName evidence="8">Thymidylate kinase</fullName>
        <ecNumber evidence="8">2.7.4.9</ecNumber>
    </recommendedName>
    <alternativeName>
        <fullName evidence="8">dTMP kinase</fullName>
    </alternativeName>
</protein>
<keyword evidence="5 8" id="KW-0418">Kinase</keyword>
<comment type="caution">
    <text evidence="8">Lacks conserved residue(s) required for the propagation of feature annotation.</text>
</comment>
<organism evidence="10 11">
    <name type="scientific">Candidatus Harrisonbacteria bacterium CG10_big_fil_rev_8_21_14_0_10_45_28</name>
    <dbReference type="NCBI Taxonomy" id="1974586"/>
    <lineage>
        <taxon>Bacteria</taxon>
        <taxon>Candidatus Harrisoniibacteriota</taxon>
    </lineage>
</organism>
<sequence length="244" mass="28044">MIDRPFAFFAILSNMAKGKFIVIEGTDGSGKKTQFELLVEKLKKQGRKIETFDFPQYEKGSSWFVRNYLKGNYGELDEVGPEKASIFYAVDRLEASKEIRVALEAGKLVLSNRYVGSNLGHQGSKFENVQSRRRFFDWVFNLEYKILGVPEPDLNIILHVPAKTAQKLAMVKDRESHVNAGNEKNVRDIHEDNLSHLERAEQVYLEIAKMFPEKFKLIECAPEGEVLPRSEIHNRIWELVKGLI</sequence>
<dbReference type="GO" id="GO:0006227">
    <property type="term" value="P:dUDP biosynthetic process"/>
    <property type="evidence" value="ECO:0007669"/>
    <property type="project" value="TreeGrafter"/>
</dbReference>
<comment type="caution">
    <text evidence="10">The sequence shown here is derived from an EMBL/GenBank/DDBJ whole genome shotgun (WGS) entry which is preliminary data.</text>
</comment>
<evidence type="ECO:0000256" key="6">
    <source>
        <dbReference type="ARBA" id="ARBA00022840"/>
    </source>
</evidence>
<evidence type="ECO:0000256" key="7">
    <source>
        <dbReference type="ARBA" id="ARBA00048743"/>
    </source>
</evidence>
<comment type="function">
    <text evidence="8">Phosphorylation of dTMP to form dTDP in both de novo and salvage pathways of dTTP synthesis.</text>
</comment>
<dbReference type="Gene3D" id="3.40.50.300">
    <property type="entry name" value="P-loop containing nucleotide triphosphate hydrolases"/>
    <property type="match status" value="1"/>
</dbReference>
<evidence type="ECO:0000256" key="2">
    <source>
        <dbReference type="ARBA" id="ARBA00022679"/>
    </source>
</evidence>
<dbReference type="GO" id="GO:0004798">
    <property type="term" value="F:dTMP kinase activity"/>
    <property type="evidence" value="ECO:0007669"/>
    <property type="project" value="UniProtKB-UniRule"/>
</dbReference>
<dbReference type="GO" id="GO:0006235">
    <property type="term" value="P:dTTP biosynthetic process"/>
    <property type="evidence" value="ECO:0007669"/>
    <property type="project" value="UniProtKB-UniRule"/>
</dbReference>
<reference evidence="11" key="1">
    <citation type="submission" date="2017-09" db="EMBL/GenBank/DDBJ databases">
        <title>Depth-based differentiation of microbial function through sediment-hosted aquifers and enrichment of novel symbionts in the deep terrestrial subsurface.</title>
        <authorList>
            <person name="Probst A.J."/>
            <person name="Ladd B."/>
            <person name="Jarett J.K."/>
            <person name="Geller-Mcgrath D.E."/>
            <person name="Sieber C.M.K."/>
            <person name="Emerson J.B."/>
            <person name="Anantharaman K."/>
            <person name="Thomas B.C."/>
            <person name="Malmstrom R."/>
            <person name="Stieglmeier M."/>
            <person name="Klingl A."/>
            <person name="Woyke T."/>
            <person name="Ryan C.M."/>
            <person name="Banfield J.F."/>
        </authorList>
    </citation>
    <scope>NUCLEOTIDE SEQUENCE [LARGE SCALE GENOMIC DNA]</scope>
</reference>
<dbReference type="SUPFAM" id="SSF52540">
    <property type="entry name" value="P-loop containing nucleoside triphosphate hydrolases"/>
    <property type="match status" value="1"/>
</dbReference>
<dbReference type="HAMAP" id="MF_00165">
    <property type="entry name" value="Thymidylate_kinase"/>
    <property type="match status" value="1"/>
</dbReference>
<dbReference type="GO" id="GO:0005829">
    <property type="term" value="C:cytosol"/>
    <property type="evidence" value="ECO:0007669"/>
    <property type="project" value="TreeGrafter"/>
</dbReference>
<dbReference type="PANTHER" id="PTHR10344:SF4">
    <property type="entry name" value="UMP-CMP KINASE 2, MITOCHONDRIAL"/>
    <property type="match status" value="1"/>
</dbReference>
<dbReference type="InterPro" id="IPR039430">
    <property type="entry name" value="Thymidylate_kin-like_dom"/>
</dbReference>
<feature type="domain" description="Thymidylate kinase-like" evidence="9">
    <location>
        <begin position="23"/>
        <end position="223"/>
    </location>
</feature>
<evidence type="ECO:0000256" key="5">
    <source>
        <dbReference type="ARBA" id="ARBA00022777"/>
    </source>
</evidence>
<dbReference type="EMBL" id="PFBC01000062">
    <property type="protein sequence ID" value="PIR87559.1"/>
    <property type="molecule type" value="Genomic_DNA"/>
</dbReference>
<dbReference type="EC" id="2.7.4.9" evidence="8"/>
<comment type="catalytic activity">
    <reaction evidence="7 8">
        <text>dTMP + ATP = dTDP + ADP</text>
        <dbReference type="Rhea" id="RHEA:13517"/>
        <dbReference type="ChEBI" id="CHEBI:30616"/>
        <dbReference type="ChEBI" id="CHEBI:58369"/>
        <dbReference type="ChEBI" id="CHEBI:63528"/>
        <dbReference type="ChEBI" id="CHEBI:456216"/>
        <dbReference type="EC" id="2.7.4.9"/>
    </reaction>
</comment>
<gene>
    <name evidence="8" type="primary">tmk</name>
    <name evidence="10" type="ORF">COU10_04100</name>
</gene>
<evidence type="ECO:0000256" key="8">
    <source>
        <dbReference type="HAMAP-Rule" id="MF_00165"/>
    </source>
</evidence>
<dbReference type="InterPro" id="IPR018094">
    <property type="entry name" value="Thymidylate_kinase"/>
</dbReference>
<dbReference type="GO" id="GO:0006233">
    <property type="term" value="P:dTDP biosynthetic process"/>
    <property type="evidence" value="ECO:0007669"/>
    <property type="project" value="InterPro"/>
</dbReference>
<evidence type="ECO:0000256" key="4">
    <source>
        <dbReference type="ARBA" id="ARBA00022741"/>
    </source>
</evidence>
<evidence type="ECO:0000313" key="11">
    <source>
        <dbReference type="Proteomes" id="UP000230903"/>
    </source>
</evidence>
<comment type="similarity">
    <text evidence="1 8">Belongs to the thymidylate kinase family.</text>
</comment>
<proteinExistence type="inferred from homology"/>
<keyword evidence="4 8" id="KW-0547">Nucleotide-binding</keyword>